<dbReference type="Proteomes" id="UP000001191">
    <property type="component" value="Chromosome"/>
</dbReference>
<protein>
    <submittedName>
        <fullName evidence="1">Uncharacterized protein</fullName>
    </submittedName>
</protein>
<dbReference type="HOGENOM" id="CLU_2650857_0_0_3"/>
<dbReference type="KEGG" id="npu:Npun_F2714"/>
<evidence type="ECO:0000313" key="1">
    <source>
        <dbReference type="EMBL" id="ACC81251.1"/>
    </source>
</evidence>
<proteinExistence type="predicted"/>
<dbReference type="AlphaFoldDB" id="B2IUE5"/>
<reference evidence="2" key="1">
    <citation type="submission" date="2008-04" db="EMBL/GenBank/DDBJ databases">
        <title>Complete sequence of chromosome of Nostoc punctiforme ATCC 29133.</title>
        <authorList>
            <consortium name="US DOE Joint Genome Institute"/>
            <person name="Copeland A."/>
            <person name="Lucas S."/>
            <person name="Lapidus A."/>
            <person name="Glavina del Rio T."/>
            <person name="Dalin E."/>
            <person name="Tice H."/>
            <person name="Pitluck S."/>
            <person name="Chain P."/>
            <person name="Malfatti S."/>
            <person name="Shin M."/>
            <person name="Vergez L."/>
            <person name="Schmutz J."/>
            <person name="Larimer F."/>
            <person name="Land M."/>
            <person name="Hauser L."/>
            <person name="Kyrpides N."/>
            <person name="Kim E."/>
            <person name="Meeks J.C."/>
            <person name="Elhai J."/>
            <person name="Campbell E.L."/>
            <person name="Thiel T."/>
            <person name="Longmire J."/>
            <person name="Potts M."/>
            <person name="Atlas R."/>
        </authorList>
    </citation>
    <scope>NUCLEOTIDE SEQUENCE [LARGE SCALE GENOMIC DNA]</scope>
    <source>
        <strain evidence="2">ATCC 29133 / PCC 73102</strain>
    </source>
</reference>
<organism evidence="1 2">
    <name type="scientific">Nostoc punctiforme (strain ATCC 29133 / PCC 73102)</name>
    <dbReference type="NCBI Taxonomy" id="63737"/>
    <lineage>
        <taxon>Bacteria</taxon>
        <taxon>Bacillati</taxon>
        <taxon>Cyanobacteriota</taxon>
        <taxon>Cyanophyceae</taxon>
        <taxon>Nostocales</taxon>
        <taxon>Nostocaceae</taxon>
        <taxon>Nostoc</taxon>
    </lineage>
</organism>
<evidence type="ECO:0000313" key="2">
    <source>
        <dbReference type="Proteomes" id="UP000001191"/>
    </source>
</evidence>
<accession>B2IUE5</accession>
<dbReference type="EMBL" id="CP001037">
    <property type="protein sequence ID" value="ACC81251.1"/>
    <property type="molecule type" value="Genomic_DNA"/>
</dbReference>
<reference evidence="1 2" key="2">
    <citation type="journal article" date="2013" name="Plant Physiol.">
        <title>A Nostoc punctiforme Sugar Transporter Necessary to Establish a Cyanobacterium-Plant Symbiosis.</title>
        <authorList>
            <person name="Ekman M."/>
            <person name="Picossi S."/>
            <person name="Campbell E.L."/>
            <person name="Meeks J.C."/>
            <person name="Flores E."/>
        </authorList>
    </citation>
    <scope>NUCLEOTIDE SEQUENCE [LARGE SCALE GENOMIC DNA]</scope>
    <source>
        <strain evidence="2">ATCC 29133 / PCC 73102</strain>
    </source>
</reference>
<sequence>MTFMESKLMFSGQIERECLYGENWTISQKTKLPDHLQLLVDREEVGCDIWELQSQESGDQPIYRNLNEASAVPRRK</sequence>
<name>B2IUE5_NOSP7</name>
<gene>
    <name evidence="1" type="ordered locus">Npun_F2714</name>
</gene>
<dbReference type="EnsemblBacteria" id="ACC81251">
    <property type="protein sequence ID" value="ACC81251"/>
    <property type="gene ID" value="Npun_F2714"/>
</dbReference>
<keyword evidence="2" id="KW-1185">Reference proteome</keyword>